<evidence type="ECO:0000256" key="2">
    <source>
        <dbReference type="ARBA" id="ARBA00022692"/>
    </source>
</evidence>
<dbReference type="Pfam" id="PF01103">
    <property type="entry name" value="Omp85"/>
    <property type="match status" value="1"/>
</dbReference>
<keyword evidence="3" id="KW-0732">Signal</keyword>
<dbReference type="PANTHER" id="PTHR12815:SF47">
    <property type="entry name" value="TRANSLOCATION AND ASSEMBLY MODULE SUBUNIT TAMA"/>
    <property type="match status" value="1"/>
</dbReference>
<dbReference type="EMBL" id="RQVQ01000011">
    <property type="protein sequence ID" value="RRJ91308.1"/>
    <property type="molecule type" value="Genomic_DNA"/>
</dbReference>
<dbReference type="AlphaFoldDB" id="A0A3P3WA43"/>
<evidence type="ECO:0000313" key="8">
    <source>
        <dbReference type="Proteomes" id="UP000275719"/>
    </source>
</evidence>
<evidence type="ECO:0000256" key="3">
    <source>
        <dbReference type="ARBA" id="ARBA00022729"/>
    </source>
</evidence>
<evidence type="ECO:0000256" key="5">
    <source>
        <dbReference type="ARBA" id="ARBA00023237"/>
    </source>
</evidence>
<evidence type="ECO:0000313" key="7">
    <source>
        <dbReference type="EMBL" id="RRJ91308.1"/>
    </source>
</evidence>
<comment type="subcellular location">
    <subcellularLocation>
        <location evidence="1">Membrane</location>
    </subcellularLocation>
</comment>
<proteinExistence type="predicted"/>
<protein>
    <recommendedName>
        <fullName evidence="6">Bacterial surface antigen (D15) domain-containing protein</fullName>
    </recommendedName>
</protein>
<feature type="domain" description="Bacterial surface antigen (D15)" evidence="6">
    <location>
        <begin position="466"/>
        <end position="746"/>
    </location>
</feature>
<dbReference type="PANTHER" id="PTHR12815">
    <property type="entry name" value="SORTING AND ASSEMBLY MACHINERY SAMM50 PROTEIN FAMILY MEMBER"/>
    <property type="match status" value="1"/>
</dbReference>
<sequence length="771" mass="88293">MKVSKYIFIATAVLLASCSNTRYLKEGEALYTGSEINIIGDSLSKTQIAKLKSSLESQLVPRPNKSIFGLRPKLLIYNIAPETKKDKGFKYWLKYKVGEKPVLLKDVDTDFMRSIIDNYSENQGYFNVSSNYQIDSINKRAEVIYNVQPKNQYKIGKVIFNNNDSKLTEAIAKTADKSLLKVGSPFNLDVIKDERIRIDSDLKEKGYYYFNPDDILVQVDSTVGNHKVDLIVKVKNKTAELATEPFTIERVIVFADYKLNTNQNTTRRRNRTINLNRIDSLQNDKGITIIDRKKLFKPEIFDHALYFQKGDLYNVKDQNLSLSRLINLGTFKFVKNEFVISDSLNHKFDAYYYLTPNEFKSLRLEFLAKTNSAGYAGSELNLNWSNRNFFKGAELFTASIYGGFEYQIGGVKDANNIYRIGSKFNLLFPRIIAPFKFHSSSAFVPRTKVALGYEYQNRTQLYTLHNFSGSFGYVWKENIKKEHELNIVDISYVTPETITEKYRQQMENNLSLQRVVEKQLIFGPHYAYTYTNTMIPQKNSIYYKGSLDLSGNIIGILSGANVRKGNQKEILGVAYSQFVKTEHDFRYYLKLGEKSQLATRVVGGIGYAYGNSQFMPFSRQFFIGGSNSIRAFRARTLGPGSFDPRTESGTFLQDQSGDIKMEFNAEYRGHLFGLVNGAVFVDAGNVWNLNKEPSKPGGQFSSDFYRELAVGVGAGLRFDFSILIFRTDLAFPVRVPYYPRGDRWNFKDIDFGDKQWRRDNLILNIAIGYPF</sequence>
<evidence type="ECO:0000256" key="4">
    <source>
        <dbReference type="ARBA" id="ARBA00023136"/>
    </source>
</evidence>
<keyword evidence="2" id="KW-0812">Transmembrane</keyword>
<dbReference type="GO" id="GO:0019867">
    <property type="term" value="C:outer membrane"/>
    <property type="evidence" value="ECO:0007669"/>
    <property type="project" value="InterPro"/>
</dbReference>
<dbReference type="OrthoDB" id="9814535at2"/>
<evidence type="ECO:0000259" key="6">
    <source>
        <dbReference type="Pfam" id="PF01103"/>
    </source>
</evidence>
<keyword evidence="8" id="KW-1185">Reference proteome</keyword>
<dbReference type="RefSeq" id="WP_125018576.1">
    <property type="nucleotide sequence ID" value="NZ_RQVQ01000011.1"/>
</dbReference>
<name>A0A3P3WA43_9FLAO</name>
<dbReference type="InterPro" id="IPR039910">
    <property type="entry name" value="D15-like"/>
</dbReference>
<reference evidence="7 8" key="1">
    <citation type="submission" date="2018-11" db="EMBL/GenBank/DDBJ databases">
        <title>Flavobacterium sp. nov., YIM 102701-2 draft genome.</title>
        <authorList>
            <person name="Li G."/>
            <person name="Jiang Y."/>
        </authorList>
    </citation>
    <scope>NUCLEOTIDE SEQUENCE [LARGE SCALE GENOMIC DNA]</scope>
    <source>
        <strain evidence="7 8">YIM 102701-2</strain>
    </source>
</reference>
<dbReference type="InterPro" id="IPR000184">
    <property type="entry name" value="Bac_surfAg_D15"/>
</dbReference>
<accession>A0A3P3WA43</accession>
<dbReference type="Proteomes" id="UP000275719">
    <property type="component" value="Unassembled WGS sequence"/>
</dbReference>
<dbReference type="Gene3D" id="2.40.160.50">
    <property type="entry name" value="membrane protein fhac: a member of the omp85/tpsb transporter family"/>
    <property type="match status" value="1"/>
</dbReference>
<dbReference type="Gene3D" id="3.10.20.310">
    <property type="entry name" value="membrane protein fhac"/>
    <property type="match status" value="1"/>
</dbReference>
<evidence type="ECO:0000256" key="1">
    <source>
        <dbReference type="ARBA" id="ARBA00004370"/>
    </source>
</evidence>
<keyword evidence="5" id="KW-0998">Cell outer membrane</keyword>
<comment type="caution">
    <text evidence="7">The sequence shown here is derived from an EMBL/GenBank/DDBJ whole genome shotgun (WGS) entry which is preliminary data.</text>
</comment>
<organism evidence="7 8">
    <name type="scientific">Paenimyroides tangerinum</name>
    <dbReference type="NCBI Taxonomy" id="2488728"/>
    <lineage>
        <taxon>Bacteria</taxon>
        <taxon>Pseudomonadati</taxon>
        <taxon>Bacteroidota</taxon>
        <taxon>Flavobacteriia</taxon>
        <taxon>Flavobacteriales</taxon>
        <taxon>Flavobacteriaceae</taxon>
        <taxon>Paenimyroides</taxon>
    </lineage>
</organism>
<keyword evidence="4" id="KW-0472">Membrane</keyword>
<gene>
    <name evidence="7" type="ORF">EG240_06450</name>
</gene>
<dbReference type="PROSITE" id="PS51257">
    <property type="entry name" value="PROKAR_LIPOPROTEIN"/>
    <property type="match status" value="1"/>
</dbReference>